<protein>
    <submittedName>
        <fullName evidence="2">Uncharacterized protein</fullName>
    </submittedName>
</protein>
<comment type="caution">
    <text evidence="2">The sequence shown here is derived from an EMBL/GenBank/DDBJ whole genome shotgun (WGS) entry which is preliminary data.</text>
</comment>
<keyword evidence="1" id="KW-1133">Transmembrane helix</keyword>
<organism evidence="2 3">
    <name type="scientific">Candidatus Roizmanbacteria bacterium CG_4_10_14_0_8_um_filter_33_9</name>
    <dbReference type="NCBI Taxonomy" id="1974826"/>
    <lineage>
        <taxon>Bacteria</taxon>
        <taxon>Candidatus Roizmaniibacteriota</taxon>
    </lineage>
</organism>
<gene>
    <name evidence="2" type="ORF">COY87_01340</name>
</gene>
<dbReference type="EMBL" id="PFLI01000050">
    <property type="protein sequence ID" value="PIY72362.1"/>
    <property type="molecule type" value="Genomic_DNA"/>
</dbReference>
<keyword evidence="1" id="KW-0812">Transmembrane</keyword>
<evidence type="ECO:0000313" key="3">
    <source>
        <dbReference type="Proteomes" id="UP000229401"/>
    </source>
</evidence>
<dbReference type="Proteomes" id="UP000229401">
    <property type="component" value="Unassembled WGS sequence"/>
</dbReference>
<sequence>GIIYGYECIKHYKYVLKSVIIGFVGVIILFQIGNFIYQYTFFRPIIQSELFNENERKLAKLLINKTGSTIYLSNPFTYFLSYIFINQPNKFELEQIHKILNTQLTDFKFKNNIYKQCNVGEKKYLSLPKNTIVDSICLSDKTKLLLKTAKITDYDNIPFSDLNPLRPTNEVKFYIFN</sequence>
<name>A0A2M7QJ89_9BACT</name>
<dbReference type="AlphaFoldDB" id="A0A2M7QJ89"/>
<evidence type="ECO:0000256" key="1">
    <source>
        <dbReference type="SAM" id="Phobius"/>
    </source>
</evidence>
<feature type="non-terminal residue" evidence="2">
    <location>
        <position position="1"/>
    </location>
</feature>
<accession>A0A2M7QJ89</accession>
<keyword evidence="1" id="KW-0472">Membrane</keyword>
<proteinExistence type="predicted"/>
<evidence type="ECO:0000313" key="2">
    <source>
        <dbReference type="EMBL" id="PIY72362.1"/>
    </source>
</evidence>
<reference evidence="3" key="1">
    <citation type="submission" date="2017-09" db="EMBL/GenBank/DDBJ databases">
        <title>Depth-based differentiation of microbial function through sediment-hosted aquifers and enrichment of novel symbionts in the deep terrestrial subsurface.</title>
        <authorList>
            <person name="Probst A.J."/>
            <person name="Ladd B."/>
            <person name="Jarett J.K."/>
            <person name="Geller-Mcgrath D.E."/>
            <person name="Sieber C.M.K."/>
            <person name="Emerson J.B."/>
            <person name="Anantharaman K."/>
            <person name="Thomas B.C."/>
            <person name="Malmstrom R."/>
            <person name="Stieglmeier M."/>
            <person name="Klingl A."/>
            <person name="Woyke T."/>
            <person name="Ryan C.M."/>
            <person name="Banfield J.F."/>
        </authorList>
    </citation>
    <scope>NUCLEOTIDE SEQUENCE [LARGE SCALE GENOMIC DNA]</scope>
</reference>
<feature type="transmembrane region" description="Helical" evidence="1">
    <location>
        <begin position="14"/>
        <end position="37"/>
    </location>
</feature>